<reference evidence="1 2" key="1">
    <citation type="submission" date="2018-06" db="EMBL/GenBank/DDBJ databases">
        <authorList>
            <consortium name="Pathogen Informatics"/>
            <person name="Doyle S."/>
        </authorList>
    </citation>
    <scope>NUCLEOTIDE SEQUENCE [LARGE SCALE GENOMIC DNA]</scope>
    <source>
        <strain evidence="1 2">NCTC10252</strain>
    </source>
</reference>
<evidence type="ECO:0000313" key="1">
    <source>
        <dbReference type="EMBL" id="SUF54987.1"/>
    </source>
</evidence>
<dbReference type="EMBL" id="UGWP01000003">
    <property type="protein sequence ID" value="SUF54987.1"/>
    <property type="molecule type" value="Genomic_DNA"/>
</dbReference>
<gene>
    <name evidence="1" type="ORF">NCTC10252_00154</name>
</gene>
<evidence type="ECO:0000313" key="2">
    <source>
        <dbReference type="Proteomes" id="UP000254597"/>
    </source>
</evidence>
<accession>A0A379QD59</accession>
<name>A0A379QD59_SALER</name>
<dbReference type="AlphaFoldDB" id="A0A379QD59"/>
<sequence length="40" mass="4822">MQRNFFQMSEIELQERGNLPLKNVNGRLWHVAMLTVFIFL</sequence>
<dbReference type="Proteomes" id="UP000254597">
    <property type="component" value="Unassembled WGS sequence"/>
</dbReference>
<proteinExistence type="predicted"/>
<organism evidence="1 2">
    <name type="scientific">Salmonella enterica</name>
    <name type="common">Salmonella choleraesuis</name>
    <dbReference type="NCBI Taxonomy" id="28901"/>
    <lineage>
        <taxon>Bacteria</taxon>
        <taxon>Pseudomonadati</taxon>
        <taxon>Pseudomonadota</taxon>
        <taxon>Gammaproteobacteria</taxon>
        <taxon>Enterobacterales</taxon>
        <taxon>Enterobacteriaceae</taxon>
        <taxon>Salmonella</taxon>
    </lineage>
</organism>
<protein>
    <submittedName>
        <fullName evidence="1">Uncharacterized protein</fullName>
    </submittedName>
</protein>